<dbReference type="GO" id="GO:0005085">
    <property type="term" value="F:guanyl-nucleotide exchange factor activity"/>
    <property type="evidence" value="ECO:0007669"/>
    <property type="project" value="TreeGrafter"/>
</dbReference>
<dbReference type="KEGG" id="lak:106151500"/>
<dbReference type="Proteomes" id="UP000085678">
    <property type="component" value="Unplaced"/>
</dbReference>
<gene>
    <name evidence="14" type="primary">LOC106151500</name>
</gene>
<dbReference type="AlphaFoldDB" id="A0A1S3H2K7"/>
<dbReference type="FunCoup" id="A0A1S3H2K7">
    <property type="interactions" value="1340"/>
</dbReference>
<keyword evidence="7" id="KW-0472">Membrane</keyword>
<keyword evidence="6" id="KW-0967">Endosome</keyword>
<dbReference type="GO" id="GO:0005765">
    <property type="term" value="C:lysosomal membrane"/>
    <property type="evidence" value="ECO:0007669"/>
    <property type="project" value="UniProtKB-SubCell"/>
</dbReference>
<dbReference type="GO" id="GO:0071986">
    <property type="term" value="C:Ragulator complex"/>
    <property type="evidence" value="ECO:0007669"/>
    <property type="project" value="InterPro"/>
</dbReference>
<dbReference type="PANTHER" id="PTHR13401">
    <property type="entry name" value="RAGULATOR COMPLEX PROTEIN LAMTOR1"/>
    <property type="match status" value="1"/>
</dbReference>
<keyword evidence="8" id="KW-0564">Palmitate</keyword>
<dbReference type="GO" id="GO:0032008">
    <property type="term" value="P:positive regulation of TOR signaling"/>
    <property type="evidence" value="ECO:0007669"/>
    <property type="project" value="InterPro"/>
</dbReference>
<evidence type="ECO:0000256" key="2">
    <source>
        <dbReference type="ARBA" id="ARBA00004577"/>
    </source>
</evidence>
<evidence type="ECO:0000256" key="10">
    <source>
        <dbReference type="ARBA" id="ARBA00023288"/>
    </source>
</evidence>
<feature type="region of interest" description="Disordered" evidence="12">
    <location>
        <begin position="1"/>
        <end position="67"/>
    </location>
</feature>
<dbReference type="OrthoDB" id="5562028at2759"/>
<dbReference type="GO" id="GO:0042632">
    <property type="term" value="P:cholesterol homeostasis"/>
    <property type="evidence" value="ECO:0007669"/>
    <property type="project" value="InterPro"/>
</dbReference>
<comment type="subcellular location">
    <subcellularLocation>
        <location evidence="2">Late endosome membrane</location>
        <topology evidence="2">Lipid-anchor</topology>
        <orientation evidence="2">Cytoplasmic side</orientation>
    </subcellularLocation>
    <subcellularLocation>
        <location evidence="1">Lysosome membrane</location>
        <topology evidence="1">Lipid-anchor</topology>
        <orientation evidence="1">Cytoplasmic side</orientation>
    </subcellularLocation>
</comment>
<reference evidence="14" key="1">
    <citation type="submission" date="2025-08" db="UniProtKB">
        <authorList>
            <consortium name="RefSeq"/>
        </authorList>
    </citation>
    <scope>IDENTIFICATION</scope>
    <source>
        <tissue evidence="14">Gonads</tissue>
    </source>
</reference>
<feature type="compositionally biased region" description="Basic and acidic residues" evidence="12">
    <location>
        <begin position="8"/>
        <end position="22"/>
    </location>
</feature>
<dbReference type="GO" id="GO:0031902">
    <property type="term" value="C:late endosome membrane"/>
    <property type="evidence" value="ECO:0007669"/>
    <property type="project" value="UniProtKB-SubCell"/>
</dbReference>
<dbReference type="SMART" id="SM01262">
    <property type="entry name" value="LAMTOR"/>
    <property type="match status" value="1"/>
</dbReference>
<evidence type="ECO:0000256" key="4">
    <source>
        <dbReference type="ARBA" id="ARBA00016099"/>
    </source>
</evidence>
<keyword evidence="5" id="KW-0519">Myristate</keyword>
<dbReference type="GO" id="GO:0001919">
    <property type="term" value="P:regulation of receptor recycling"/>
    <property type="evidence" value="ECO:0007669"/>
    <property type="project" value="InterPro"/>
</dbReference>
<comment type="similarity">
    <text evidence="3">Belongs to the LAMTOR1 family.</text>
</comment>
<name>A0A1S3H2K7_LINAN</name>
<evidence type="ECO:0000256" key="5">
    <source>
        <dbReference type="ARBA" id="ARBA00022707"/>
    </source>
</evidence>
<dbReference type="RefSeq" id="XP_013380248.1">
    <property type="nucleotide sequence ID" value="XM_013524794.1"/>
</dbReference>
<evidence type="ECO:0000256" key="8">
    <source>
        <dbReference type="ARBA" id="ARBA00023139"/>
    </source>
</evidence>
<evidence type="ECO:0000313" key="14">
    <source>
        <dbReference type="RefSeq" id="XP_013380248.1"/>
    </source>
</evidence>
<accession>A0A1S3H2K7</accession>
<evidence type="ECO:0000256" key="12">
    <source>
        <dbReference type="SAM" id="MobiDB-lite"/>
    </source>
</evidence>
<dbReference type="PANTHER" id="PTHR13401:SF2">
    <property type="entry name" value="RAGULATOR COMPLEX PROTEIN LAMTOR1"/>
    <property type="match status" value="1"/>
</dbReference>
<dbReference type="GO" id="GO:0007040">
    <property type="term" value="P:lysosome organization"/>
    <property type="evidence" value="ECO:0007669"/>
    <property type="project" value="InterPro"/>
</dbReference>
<keyword evidence="13" id="KW-1185">Reference proteome</keyword>
<keyword evidence="10" id="KW-0449">Lipoprotein</keyword>
<evidence type="ECO:0000256" key="1">
    <source>
        <dbReference type="ARBA" id="ARBA00004122"/>
    </source>
</evidence>
<proteinExistence type="inferred from homology"/>
<dbReference type="Pfam" id="PF15454">
    <property type="entry name" value="LAMTOR"/>
    <property type="match status" value="1"/>
</dbReference>
<dbReference type="InterPro" id="IPR028209">
    <property type="entry name" value="LAMTOR1/MEH1"/>
</dbReference>
<organism evidence="13 14">
    <name type="scientific">Lingula anatina</name>
    <name type="common">Brachiopod</name>
    <name type="synonym">Lingula unguis</name>
    <dbReference type="NCBI Taxonomy" id="7574"/>
    <lineage>
        <taxon>Eukaryota</taxon>
        <taxon>Metazoa</taxon>
        <taxon>Spiralia</taxon>
        <taxon>Lophotrochozoa</taxon>
        <taxon>Brachiopoda</taxon>
        <taxon>Linguliformea</taxon>
        <taxon>Lingulata</taxon>
        <taxon>Lingulida</taxon>
        <taxon>Linguloidea</taxon>
        <taxon>Lingulidae</taxon>
        <taxon>Lingula</taxon>
    </lineage>
</organism>
<evidence type="ECO:0000256" key="7">
    <source>
        <dbReference type="ARBA" id="ARBA00023136"/>
    </source>
</evidence>
<dbReference type="InParanoid" id="A0A1S3H2K7"/>
<evidence type="ECO:0000313" key="13">
    <source>
        <dbReference type="Proteomes" id="UP000085678"/>
    </source>
</evidence>
<evidence type="ECO:0000256" key="3">
    <source>
        <dbReference type="ARBA" id="ARBA00010861"/>
    </source>
</evidence>
<dbReference type="GO" id="GO:0016197">
    <property type="term" value="P:endosomal transport"/>
    <property type="evidence" value="ECO:0007669"/>
    <property type="project" value="InterPro"/>
</dbReference>
<dbReference type="GO" id="GO:0043410">
    <property type="term" value="P:positive regulation of MAPK cascade"/>
    <property type="evidence" value="ECO:0007669"/>
    <property type="project" value="InterPro"/>
</dbReference>
<feature type="compositionally biased region" description="Polar residues" evidence="12">
    <location>
        <begin position="47"/>
        <end position="61"/>
    </location>
</feature>
<dbReference type="GO" id="GO:0060090">
    <property type="term" value="F:molecular adaptor activity"/>
    <property type="evidence" value="ECO:0007669"/>
    <property type="project" value="TreeGrafter"/>
</dbReference>
<evidence type="ECO:0000256" key="9">
    <source>
        <dbReference type="ARBA" id="ARBA00023228"/>
    </source>
</evidence>
<dbReference type="STRING" id="7574.A0A1S3H2K7"/>
<keyword evidence="9" id="KW-0458">Lysosome</keyword>
<evidence type="ECO:0000256" key="6">
    <source>
        <dbReference type="ARBA" id="ARBA00022753"/>
    </source>
</evidence>
<dbReference type="GO" id="GO:0045121">
    <property type="term" value="C:membrane raft"/>
    <property type="evidence" value="ECO:0007669"/>
    <property type="project" value="InterPro"/>
</dbReference>
<dbReference type="GeneID" id="106151500"/>
<protein>
    <recommendedName>
        <fullName evidence="4">Ragulator complex protein LAMTOR1</fullName>
    </recommendedName>
    <alternativeName>
        <fullName evidence="11">Late endosomal/lysosomal adaptor and MAPK and MTOR activator 1</fullName>
    </alternativeName>
</protein>
<dbReference type="GO" id="GO:0071230">
    <property type="term" value="P:cellular response to amino acid stimulus"/>
    <property type="evidence" value="ECO:0007669"/>
    <property type="project" value="InterPro"/>
</dbReference>
<sequence length="177" mass="19302">MGNCCCPSDDKGFQEQEPDERSSLIGNHPGSSNSPRLVPRSERTPGASRSDSFPSPQNHASQRGDEQSALNRILHQTASNVIDVAAIDARSMEQHEYLDKARQYSSKLTMLCNKTPIPSRPHSLPSGVGNPHAILSAPPLSQADIQFITQVADRTAQTLKEIKVKHKEDLVVPFGVP</sequence>
<evidence type="ECO:0000256" key="11">
    <source>
        <dbReference type="ARBA" id="ARBA00032695"/>
    </source>
</evidence>